<proteinExistence type="predicted"/>
<evidence type="ECO:0000313" key="2">
    <source>
        <dbReference type="Proteomes" id="UP000015102"/>
    </source>
</evidence>
<protein>
    <submittedName>
        <fullName evidence="1">Uncharacterized protein</fullName>
    </submittedName>
</protein>
<organism evidence="1 2">
    <name type="scientific">Megaselia scalaris</name>
    <name type="common">Humpbacked fly</name>
    <name type="synonym">Phora scalaris</name>
    <dbReference type="NCBI Taxonomy" id="36166"/>
    <lineage>
        <taxon>Eukaryota</taxon>
        <taxon>Metazoa</taxon>
        <taxon>Ecdysozoa</taxon>
        <taxon>Arthropoda</taxon>
        <taxon>Hexapoda</taxon>
        <taxon>Insecta</taxon>
        <taxon>Pterygota</taxon>
        <taxon>Neoptera</taxon>
        <taxon>Endopterygota</taxon>
        <taxon>Diptera</taxon>
        <taxon>Brachycera</taxon>
        <taxon>Muscomorpha</taxon>
        <taxon>Platypezoidea</taxon>
        <taxon>Phoridae</taxon>
        <taxon>Megaseliini</taxon>
        <taxon>Megaselia</taxon>
    </lineage>
</organism>
<accession>T1GL43</accession>
<dbReference type="EMBL" id="CAQQ02014101">
    <property type="status" value="NOT_ANNOTATED_CDS"/>
    <property type="molecule type" value="Genomic_DNA"/>
</dbReference>
<name>T1GL43_MEGSC</name>
<reference evidence="1" key="2">
    <citation type="submission" date="2015-06" db="UniProtKB">
        <authorList>
            <consortium name="EnsemblMetazoa"/>
        </authorList>
    </citation>
    <scope>IDENTIFICATION</scope>
</reference>
<evidence type="ECO:0000313" key="1">
    <source>
        <dbReference type="EnsemblMetazoa" id="MESCA004232-PA"/>
    </source>
</evidence>
<dbReference type="EnsemblMetazoa" id="MESCA004232-RA">
    <property type="protein sequence ID" value="MESCA004232-PA"/>
    <property type="gene ID" value="MESCA004232"/>
</dbReference>
<dbReference type="Proteomes" id="UP000015102">
    <property type="component" value="Unassembled WGS sequence"/>
</dbReference>
<dbReference type="EMBL" id="CAQQ02014102">
    <property type="status" value="NOT_ANNOTATED_CDS"/>
    <property type="molecule type" value="Genomic_DNA"/>
</dbReference>
<sequence length="115" mass="13344">MIMKAAEIDIKHMTNVCIRVVQIWKNFPDFACARRKDSSTACDDLPNNRGLLRSCSSLLYMNSKVLPRNCVKNVHIKTFLNKFKFKNTLLNKHSREEYTVGEDETKLKHSQQQGI</sequence>
<dbReference type="EMBL" id="CAQQ02014100">
    <property type="status" value="NOT_ANNOTATED_CDS"/>
    <property type="molecule type" value="Genomic_DNA"/>
</dbReference>
<dbReference type="HOGENOM" id="CLU_2111639_0_0_1"/>
<dbReference type="AlphaFoldDB" id="T1GL43"/>
<reference evidence="2" key="1">
    <citation type="submission" date="2013-02" db="EMBL/GenBank/DDBJ databases">
        <authorList>
            <person name="Hughes D."/>
        </authorList>
    </citation>
    <scope>NUCLEOTIDE SEQUENCE</scope>
    <source>
        <strain>Durham</strain>
        <strain evidence="2">NC isolate 2 -- Noor lab</strain>
    </source>
</reference>
<keyword evidence="2" id="KW-1185">Reference proteome</keyword>